<evidence type="ECO:0000313" key="4">
    <source>
        <dbReference type="Proteomes" id="UP000242188"/>
    </source>
</evidence>
<dbReference type="CDD" id="cd00037">
    <property type="entry name" value="CLECT"/>
    <property type="match status" value="1"/>
</dbReference>
<dbReference type="InterPro" id="IPR050111">
    <property type="entry name" value="C-type_lectin/snaclec_domain"/>
</dbReference>
<comment type="caution">
    <text evidence="3">The sequence shown here is derived from an EMBL/GenBank/DDBJ whole genome shotgun (WGS) entry which is preliminary data.</text>
</comment>
<evidence type="ECO:0000313" key="3">
    <source>
        <dbReference type="EMBL" id="OWF39261.1"/>
    </source>
</evidence>
<feature type="signal peptide" evidence="1">
    <location>
        <begin position="1"/>
        <end position="17"/>
    </location>
</feature>
<dbReference type="PROSITE" id="PS50041">
    <property type="entry name" value="C_TYPE_LECTIN_2"/>
    <property type="match status" value="1"/>
</dbReference>
<protein>
    <submittedName>
        <fullName evidence="3">Perlucin</fullName>
    </submittedName>
</protein>
<dbReference type="EMBL" id="NEDP02005536">
    <property type="protein sequence ID" value="OWF39261.1"/>
    <property type="molecule type" value="Genomic_DNA"/>
</dbReference>
<dbReference type="InterPro" id="IPR001304">
    <property type="entry name" value="C-type_lectin-like"/>
</dbReference>
<dbReference type="Proteomes" id="UP000242188">
    <property type="component" value="Unassembled WGS sequence"/>
</dbReference>
<keyword evidence="4" id="KW-1185">Reference proteome</keyword>
<feature type="chain" id="PRO_5012555467" evidence="1">
    <location>
        <begin position="18"/>
        <end position="154"/>
    </location>
</feature>
<evidence type="ECO:0000259" key="2">
    <source>
        <dbReference type="PROSITE" id="PS50041"/>
    </source>
</evidence>
<dbReference type="SUPFAM" id="SSF56436">
    <property type="entry name" value="C-type lectin-like"/>
    <property type="match status" value="1"/>
</dbReference>
<gene>
    <name evidence="3" type="ORF">KP79_PYT20733</name>
</gene>
<reference evidence="3 4" key="1">
    <citation type="journal article" date="2017" name="Nat. Ecol. Evol.">
        <title>Scallop genome provides insights into evolution of bilaterian karyotype and development.</title>
        <authorList>
            <person name="Wang S."/>
            <person name="Zhang J."/>
            <person name="Jiao W."/>
            <person name="Li J."/>
            <person name="Xun X."/>
            <person name="Sun Y."/>
            <person name="Guo X."/>
            <person name="Huan P."/>
            <person name="Dong B."/>
            <person name="Zhang L."/>
            <person name="Hu X."/>
            <person name="Sun X."/>
            <person name="Wang J."/>
            <person name="Zhao C."/>
            <person name="Wang Y."/>
            <person name="Wang D."/>
            <person name="Huang X."/>
            <person name="Wang R."/>
            <person name="Lv J."/>
            <person name="Li Y."/>
            <person name="Zhang Z."/>
            <person name="Liu B."/>
            <person name="Lu W."/>
            <person name="Hui Y."/>
            <person name="Liang J."/>
            <person name="Zhou Z."/>
            <person name="Hou R."/>
            <person name="Li X."/>
            <person name="Liu Y."/>
            <person name="Li H."/>
            <person name="Ning X."/>
            <person name="Lin Y."/>
            <person name="Zhao L."/>
            <person name="Xing Q."/>
            <person name="Dou J."/>
            <person name="Li Y."/>
            <person name="Mao J."/>
            <person name="Guo H."/>
            <person name="Dou H."/>
            <person name="Li T."/>
            <person name="Mu C."/>
            <person name="Jiang W."/>
            <person name="Fu Q."/>
            <person name="Fu X."/>
            <person name="Miao Y."/>
            <person name="Liu J."/>
            <person name="Yu Q."/>
            <person name="Li R."/>
            <person name="Liao H."/>
            <person name="Li X."/>
            <person name="Kong Y."/>
            <person name="Jiang Z."/>
            <person name="Chourrout D."/>
            <person name="Li R."/>
            <person name="Bao Z."/>
        </authorList>
    </citation>
    <scope>NUCLEOTIDE SEQUENCE [LARGE SCALE GENOMIC DNA]</scope>
    <source>
        <strain evidence="3 4">PY_sf001</strain>
    </source>
</reference>
<proteinExistence type="predicted"/>
<sequence>MLVYGIICLLFAAVVNADCPAGFIQDQYSCYKLFNNTFTWPEATSFCRAFNTHLLTLENDAELTFIKKKAAEVGGLGFWTAGSDALEENEWIWAETGETLTLTGDWAPGEPDQTLGKDCLGLWGAHGYLFGSWGCNALLQPICEISIEEALSFG</sequence>
<dbReference type="Pfam" id="PF00059">
    <property type="entry name" value="Lectin_C"/>
    <property type="match status" value="1"/>
</dbReference>
<organism evidence="3 4">
    <name type="scientific">Mizuhopecten yessoensis</name>
    <name type="common">Japanese scallop</name>
    <name type="synonym">Patinopecten yessoensis</name>
    <dbReference type="NCBI Taxonomy" id="6573"/>
    <lineage>
        <taxon>Eukaryota</taxon>
        <taxon>Metazoa</taxon>
        <taxon>Spiralia</taxon>
        <taxon>Lophotrochozoa</taxon>
        <taxon>Mollusca</taxon>
        <taxon>Bivalvia</taxon>
        <taxon>Autobranchia</taxon>
        <taxon>Pteriomorphia</taxon>
        <taxon>Pectinida</taxon>
        <taxon>Pectinoidea</taxon>
        <taxon>Pectinidae</taxon>
        <taxon>Mizuhopecten</taxon>
    </lineage>
</organism>
<dbReference type="InterPro" id="IPR016187">
    <property type="entry name" value="CTDL_fold"/>
</dbReference>
<dbReference type="InterPro" id="IPR016186">
    <property type="entry name" value="C-type_lectin-like/link_sf"/>
</dbReference>
<feature type="domain" description="C-type lectin" evidence="2">
    <location>
        <begin position="26"/>
        <end position="144"/>
    </location>
</feature>
<evidence type="ECO:0000256" key="1">
    <source>
        <dbReference type="SAM" id="SignalP"/>
    </source>
</evidence>
<dbReference type="AlphaFoldDB" id="A0A210PS00"/>
<dbReference type="SMART" id="SM00034">
    <property type="entry name" value="CLECT"/>
    <property type="match status" value="1"/>
</dbReference>
<dbReference type="Gene3D" id="3.10.100.10">
    <property type="entry name" value="Mannose-Binding Protein A, subunit A"/>
    <property type="match status" value="1"/>
</dbReference>
<keyword evidence="1" id="KW-0732">Signal</keyword>
<name>A0A210PS00_MIZYE</name>
<dbReference type="OrthoDB" id="6155413at2759"/>
<accession>A0A210PS00</accession>
<dbReference type="PANTHER" id="PTHR22803">
    <property type="entry name" value="MANNOSE, PHOSPHOLIPASE, LECTIN RECEPTOR RELATED"/>
    <property type="match status" value="1"/>
</dbReference>